<comment type="caution">
    <text evidence="1">The sequence shown here is derived from an EMBL/GenBank/DDBJ whole genome shotgun (WGS) entry which is preliminary data.</text>
</comment>
<organism evidence="1">
    <name type="scientific">Fervidobacterium thailandense</name>
    <dbReference type="NCBI Taxonomy" id="1008305"/>
    <lineage>
        <taxon>Bacteria</taxon>
        <taxon>Thermotogati</taxon>
        <taxon>Thermotogota</taxon>
        <taxon>Thermotogae</taxon>
        <taxon>Thermotogales</taxon>
        <taxon>Fervidobacteriaceae</taxon>
        <taxon>Fervidobacterium</taxon>
    </lineage>
</organism>
<sequence>MRTNILATVAIILLLILSLDVFSNNSLSKFVAEVLTKVSFPFYGYREKLENFFEKYPSILHVTLFSENAKALTVLSEDIKGLYVRNLHEKGLVIDPLSKQLIGFVERTGKIGYVRKWWVSEFPVTIEGTETRAVGFYRKFRIEVPDPYVDIGGKVYLADSEEYGRLMRLYNISIGVFKNGYFLPKIPTIPKYVVILPSYHNGSRKQEEGGK</sequence>
<proteinExistence type="predicted"/>
<reference evidence="1" key="1">
    <citation type="journal article" date="2020" name="mSystems">
        <title>Genome- and Community-Level Interaction Insights into Carbon Utilization and Element Cycling Functions of Hydrothermarchaeota in Hydrothermal Sediment.</title>
        <authorList>
            <person name="Zhou Z."/>
            <person name="Liu Y."/>
            <person name="Xu W."/>
            <person name="Pan J."/>
            <person name="Luo Z.H."/>
            <person name="Li M."/>
        </authorList>
    </citation>
    <scope>NUCLEOTIDE SEQUENCE [LARGE SCALE GENOMIC DNA]</scope>
    <source>
        <strain evidence="1">SpSt-609</strain>
    </source>
</reference>
<gene>
    <name evidence="1" type="ORF">ENT77_06115</name>
</gene>
<dbReference type="AlphaFoldDB" id="A0A7C5VL88"/>
<accession>A0A7C5VL88</accession>
<dbReference type="EMBL" id="DSZY01000029">
    <property type="protein sequence ID" value="HGU40755.1"/>
    <property type="molecule type" value="Genomic_DNA"/>
</dbReference>
<evidence type="ECO:0000313" key="1">
    <source>
        <dbReference type="EMBL" id="HGU40755.1"/>
    </source>
</evidence>
<name>A0A7C5VL88_9BACT</name>
<protein>
    <submittedName>
        <fullName evidence="1">Uncharacterized protein</fullName>
    </submittedName>
</protein>